<dbReference type="Gene3D" id="2.40.50.40">
    <property type="match status" value="1"/>
</dbReference>
<dbReference type="AlphaFoldDB" id="A0A8X6SZQ0"/>
<evidence type="ECO:0008006" key="3">
    <source>
        <dbReference type="Google" id="ProtNLM"/>
    </source>
</evidence>
<name>A0A8X6SZQ0_TRICX</name>
<gene>
    <name evidence="1" type="ORF">TNCV_1283981</name>
</gene>
<protein>
    <recommendedName>
        <fullName evidence="3">Chromo domain-containing protein</fullName>
    </recommendedName>
</protein>
<reference evidence="1" key="1">
    <citation type="submission" date="2020-08" db="EMBL/GenBank/DDBJ databases">
        <title>Multicomponent nature underlies the extraordinary mechanical properties of spider dragline silk.</title>
        <authorList>
            <person name="Kono N."/>
            <person name="Nakamura H."/>
            <person name="Mori M."/>
            <person name="Yoshida Y."/>
            <person name="Ohtoshi R."/>
            <person name="Malay A.D."/>
            <person name="Moran D.A.P."/>
            <person name="Tomita M."/>
            <person name="Numata K."/>
            <person name="Arakawa K."/>
        </authorList>
    </citation>
    <scope>NUCLEOTIDE SEQUENCE</scope>
</reference>
<dbReference type="GO" id="GO:0005694">
    <property type="term" value="C:chromosome"/>
    <property type="evidence" value="ECO:0007669"/>
    <property type="project" value="UniProtKB-ARBA"/>
</dbReference>
<keyword evidence="2" id="KW-1185">Reference proteome</keyword>
<comment type="caution">
    <text evidence="1">The sequence shown here is derived from an EMBL/GenBank/DDBJ whole genome shotgun (WGS) entry which is preliminary data.</text>
</comment>
<evidence type="ECO:0000313" key="1">
    <source>
        <dbReference type="EMBL" id="GFY15753.1"/>
    </source>
</evidence>
<proteinExistence type="predicted"/>
<dbReference type="InterPro" id="IPR016197">
    <property type="entry name" value="Chromo-like_dom_sf"/>
</dbReference>
<evidence type="ECO:0000313" key="2">
    <source>
        <dbReference type="Proteomes" id="UP000887159"/>
    </source>
</evidence>
<dbReference type="Proteomes" id="UP000887159">
    <property type="component" value="Unassembled WGS sequence"/>
</dbReference>
<accession>A0A8X6SZQ0</accession>
<organism evidence="1 2">
    <name type="scientific">Trichonephila clavipes</name>
    <name type="common">Golden silk orbweaver</name>
    <name type="synonym">Nephila clavipes</name>
    <dbReference type="NCBI Taxonomy" id="2585209"/>
    <lineage>
        <taxon>Eukaryota</taxon>
        <taxon>Metazoa</taxon>
        <taxon>Ecdysozoa</taxon>
        <taxon>Arthropoda</taxon>
        <taxon>Chelicerata</taxon>
        <taxon>Arachnida</taxon>
        <taxon>Araneae</taxon>
        <taxon>Araneomorphae</taxon>
        <taxon>Entelegynae</taxon>
        <taxon>Araneoidea</taxon>
        <taxon>Nephilidae</taxon>
        <taxon>Trichonephila</taxon>
    </lineage>
</organism>
<dbReference type="SUPFAM" id="SSF54160">
    <property type="entry name" value="Chromo domain-like"/>
    <property type="match status" value="1"/>
</dbReference>
<dbReference type="EMBL" id="BMAU01021335">
    <property type="protein sequence ID" value="GFY15753.1"/>
    <property type="molecule type" value="Genomic_DNA"/>
</dbReference>
<sequence length="121" mass="13995">MLTQKEPKIGGEVSTWKQGRVEYLIKWKGWSQNTIQKSSFTFLPILPLNSILFPHFGHTYDDPIKASFMHHSKTAFFPSTGNMAKKPLTIVIKMFHAFIQINPNIIAGHHGNLLKFMWRKK</sequence>